<organism evidence="2">
    <name type="scientific">Chlamydomonas euryale</name>
    <dbReference type="NCBI Taxonomy" id="1486919"/>
    <lineage>
        <taxon>Eukaryota</taxon>
        <taxon>Viridiplantae</taxon>
        <taxon>Chlorophyta</taxon>
        <taxon>core chlorophytes</taxon>
        <taxon>Chlorophyceae</taxon>
        <taxon>CS clade</taxon>
        <taxon>Chlamydomonadales</taxon>
        <taxon>Chlamydomonadaceae</taxon>
        <taxon>Chlamydomonas</taxon>
    </lineage>
</organism>
<accession>A0A7R9YZ26</accession>
<gene>
    <name evidence="2" type="ORF">CEUR00632_LOCUS12746</name>
</gene>
<proteinExistence type="predicted"/>
<feature type="region of interest" description="Disordered" evidence="1">
    <location>
        <begin position="1"/>
        <end position="112"/>
    </location>
</feature>
<evidence type="ECO:0000313" key="2">
    <source>
        <dbReference type="EMBL" id="CAD8294906.1"/>
    </source>
</evidence>
<protein>
    <submittedName>
        <fullName evidence="2">Uncharacterized protein</fullName>
    </submittedName>
</protein>
<feature type="compositionally biased region" description="Basic residues" evidence="1">
    <location>
        <begin position="103"/>
        <end position="112"/>
    </location>
</feature>
<feature type="compositionally biased region" description="Gly residues" evidence="1">
    <location>
        <begin position="12"/>
        <end position="23"/>
    </location>
</feature>
<dbReference type="AlphaFoldDB" id="A0A7R9YZ26"/>
<feature type="compositionally biased region" description="Basic residues" evidence="1">
    <location>
        <begin position="1"/>
        <end position="11"/>
    </location>
</feature>
<dbReference type="EMBL" id="HBEC01027676">
    <property type="protein sequence ID" value="CAD8294906.1"/>
    <property type="molecule type" value="Transcribed_RNA"/>
</dbReference>
<name>A0A7R9YZ26_9CHLO</name>
<reference evidence="2" key="1">
    <citation type="submission" date="2021-01" db="EMBL/GenBank/DDBJ databases">
        <authorList>
            <person name="Corre E."/>
            <person name="Pelletier E."/>
            <person name="Niang G."/>
            <person name="Scheremetjew M."/>
            <person name="Finn R."/>
            <person name="Kale V."/>
            <person name="Holt S."/>
            <person name="Cochrane G."/>
            <person name="Meng A."/>
            <person name="Brown T."/>
            <person name="Cohen L."/>
        </authorList>
    </citation>
    <scope>NUCLEOTIDE SEQUENCE</scope>
    <source>
        <strain evidence="2">CCMP219</strain>
    </source>
</reference>
<sequence>MCQSRRRRRRSSGGGGGGGGPGGQSRLAGQLQAHSFSLSSPGLALPIATTPERKQQLSVGRATPRRCDPEPPLRLQFASQRRGVRRALLSGEEETNGDPTCLGRRHRHGARRQVLKAFAR</sequence>
<evidence type="ECO:0000256" key="1">
    <source>
        <dbReference type="SAM" id="MobiDB-lite"/>
    </source>
</evidence>